<dbReference type="GO" id="GO:0005634">
    <property type="term" value="C:nucleus"/>
    <property type="evidence" value="ECO:0007669"/>
    <property type="project" value="UniProtKB-SubCell"/>
</dbReference>
<evidence type="ECO:0000256" key="2">
    <source>
        <dbReference type="ARBA" id="ARBA00004123"/>
    </source>
</evidence>
<proteinExistence type="predicted"/>
<dbReference type="GO" id="GO:0051301">
    <property type="term" value="P:cell division"/>
    <property type="evidence" value="ECO:0007669"/>
    <property type="project" value="UniProtKB-KW"/>
</dbReference>
<sequence>MEYDENLLISRIEDMNLEDGEALVKQQMTFHCAQCNTVLADSVGVCGEIVINSVDFIVCLRVTNDVAIGERNELGHKEKMADCIFSSLKCRVCCSAVGKIIHSASSRLAPIRSLFLLHKENINCYILNSISMLKGSTLKLDLKPLRDTINEVRQEYKAQLDHMSQLKSRLADRSVTSDLDK</sequence>
<evidence type="ECO:0000256" key="8">
    <source>
        <dbReference type="ARBA" id="ARBA00022833"/>
    </source>
</evidence>
<dbReference type="InterPro" id="IPR034752">
    <property type="entry name" value="Mis18"/>
</dbReference>
<evidence type="ECO:0000256" key="6">
    <source>
        <dbReference type="ARBA" id="ARBA00022723"/>
    </source>
</evidence>
<dbReference type="GO" id="GO:0007059">
    <property type="term" value="P:chromosome segregation"/>
    <property type="evidence" value="ECO:0007669"/>
    <property type="project" value="TreeGrafter"/>
</dbReference>
<dbReference type="InterPro" id="IPR004910">
    <property type="entry name" value="Yippee/Mis18/Cereblon"/>
</dbReference>
<keyword evidence="4" id="KW-0158">Chromosome</keyword>
<dbReference type="PANTHER" id="PTHR16431:SF3">
    <property type="entry name" value="PROTEIN MIS18-BETA"/>
    <property type="match status" value="1"/>
</dbReference>
<reference evidence="13" key="1">
    <citation type="submission" date="2023-07" db="EMBL/GenBank/DDBJ databases">
        <title>Chromosome-level Genome Assembly of Striped Snakehead (Channa striata).</title>
        <authorList>
            <person name="Liu H."/>
        </authorList>
    </citation>
    <scope>NUCLEOTIDE SEQUENCE</scope>
    <source>
        <strain evidence="13">Gz</strain>
        <tissue evidence="13">Muscle</tissue>
    </source>
</reference>
<dbReference type="Proteomes" id="UP001187415">
    <property type="component" value="Unassembled WGS sequence"/>
</dbReference>
<evidence type="ECO:0000313" key="13">
    <source>
        <dbReference type="EMBL" id="KAK2826628.1"/>
    </source>
</evidence>
<keyword evidence="5" id="KW-0132">Cell division</keyword>
<dbReference type="PROSITE" id="PS51793">
    <property type="entry name" value="MIS18"/>
    <property type="match status" value="1"/>
</dbReference>
<dbReference type="EMBL" id="JAUPFM010000016">
    <property type="protein sequence ID" value="KAK2826628.1"/>
    <property type="molecule type" value="Genomic_DNA"/>
</dbReference>
<protein>
    <recommendedName>
        <fullName evidence="12">Mis18 domain-containing protein</fullName>
    </recommendedName>
</protein>
<keyword evidence="11" id="KW-0137">Centromere</keyword>
<dbReference type="Pfam" id="PF03226">
    <property type="entry name" value="Yippee-Mis18"/>
    <property type="match status" value="1"/>
</dbReference>
<comment type="caution">
    <text evidence="13">The sequence shown here is derived from an EMBL/GenBank/DDBJ whole genome shotgun (WGS) entry which is preliminary data.</text>
</comment>
<keyword evidence="7" id="KW-0498">Mitosis</keyword>
<name>A0AA88S2R6_CHASR</name>
<organism evidence="13 14">
    <name type="scientific">Channa striata</name>
    <name type="common">Snakehead murrel</name>
    <name type="synonym">Ophicephalus striatus</name>
    <dbReference type="NCBI Taxonomy" id="64152"/>
    <lineage>
        <taxon>Eukaryota</taxon>
        <taxon>Metazoa</taxon>
        <taxon>Chordata</taxon>
        <taxon>Craniata</taxon>
        <taxon>Vertebrata</taxon>
        <taxon>Euteleostomi</taxon>
        <taxon>Actinopterygii</taxon>
        <taxon>Neopterygii</taxon>
        <taxon>Teleostei</taxon>
        <taxon>Neoteleostei</taxon>
        <taxon>Acanthomorphata</taxon>
        <taxon>Anabantaria</taxon>
        <taxon>Anabantiformes</taxon>
        <taxon>Channoidei</taxon>
        <taxon>Channidae</taxon>
        <taxon>Channa</taxon>
    </lineage>
</organism>
<gene>
    <name evidence="13" type="ORF">Q5P01_020842</name>
</gene>
<evidence type="ECO:0000313" key="14">
    <source>
        <dbReference type="Proteomes" id="UP001187415"/>
    </source>
</evidence>
<evidence type="ECO:0000256" key="4">
    <source>
        <dbReference type="ARBA" id="ARBA00022454"/>
    </source>
</evidence>
<dbReference type="GO" id="GO:0046872">
    <property type="term" value="F:metal ion binding"/>
    <property type="evidence" value="ECO:0007669"/>
    <property type="project" value="UniProtKB-KW"/>
</dbReference>
<evidence type="ECO:0000259" key="12">
    <source>
        <dbReference type="PROSITE" id="PS51793"/>
    </source>
</evidence>
<evidence type="ECO:0000256" key="5">
    <source>
        <dbReference type="ARBA" id="ARBA00022618"/>
    </source>
</evidence>
<keyword evidence="10" id="KW-0131">Cell cycle</keyword>
<accession>A0AA88S2R6</accession>
<evidence type="ECO:0000256" key="11">
    <source>
        <dbReference type="ARBA" id="ARBA00023328"/>
    </source>
</evidence>
<keyword evidence="6" id="KW-0479">Metal-binding</keyword>
<feature type="domain" description="Mis18" evidence="12">
    <location>
        <begin position="27"/>
        <end position="127"/>
    </location>
</feature>
<evidence type="ECO:0000256" key="1">
    <source>
        <dbReference type="ARBA" id="ARBA00003694"/>
    </source>
</evidence>
<evidence type="ECO:0000256" key="7">
    <source>
        <dbReference type="ARBA" id="ARBA00022776"/>
    </source>
</evidence>
<dbReference type="PANTHER" id="PTHR16431">
    <property type="entry name" value="NEUROGENIC PROTEIN MASTERMIND"/>
    <property type="match status" value="1"/>
</dbReference>
<evidence type="ECO:0000256" key="3">
    <source>
        <dbReference type="ARBA" id="ARBA00004584"/>
    </source>
</evidence>
<evidence type="ECO:0000256" key="10">
    <source>
        <dbReference type="ARBA" id="ARBA00023306"/>
    </source>
</evidence>
<dbReference type="AlphaFoldDB" id="A0AA88S2R6"/>
<comment type="subcellular location">
    <subcellularLocation>
        <location evidence="3">Chromosome</location>
        <location evidence="3">Centromere</location>
    </subcellularLocation>
    <subcellularLocation>
        <location evidence="2">Nucleus</location>
    </subcellularLocation>
</comment>
<dbReference type="GO" id="GO:0000785">
    <property type="term" value="C:chromatin"/>
    <property type="evidence" value="ECO:0007669"/>
    <property type="project" value="TreeGrafter"/>
</dbReference>
<comment type="function">
    <text evidence="1">Required for recruitment of CENPA to centromeres and normal chromosome segregation during mitosis.</text>
</comment>
<dbReference type="GO" id="GO:0000775">
    <property type="term" value="C:chromosome, centromeric region"/>
    <property type="evidence" value="ECO:0007669"/>
    <property type="project" value="UniProtKB-SubCell"/>
</dbReference>
<keyword evidence="9" id="KW-0539">Nucleus</keyword>
<dbReference type="GO" id="GO:0034080">
    <property type="term" value="P:CENP-A containing chromatin assembly"/>
    <property type="evidence" value="ECO:0007669"/>
    <property type="project" value="TreeGrafter"/>
</dbReference>
<keyword evidence="14" id="KW-1185">Reference proteome</keyword>
<evidence type="ECO:0000256" key="9">
    <source>
        <dbReference type="ARBA" id="ARBA00023242"/>
    </source>
</evidence>
<keyword evidence="8" id="KW-0862">Zinc</keyword>